<accession>A0A7C4D6Y4</accession>
<organism evidence="1">
    <name type="scientific">Staphylothermus marinus</name>
    <dbReference type="NCBI Taxonomy" id="2280"/>
    <lineage>
        <taxon>Archaea</taxon>
        <taxon>Thermoproteota</taxon>
        <taxon>Thermoprotei</taxon>
        <taxon>Desulfurococcales</taxon>
        <taxon>Desulfurococcaceae</taxon>
        <taxon>Staphylothermus</taxon>
    </lineage>
</organism>
<reference evidence="1" key="1">
    <citation type="journal article" date="2020" name="mSystems">
        <title>Genome- and Community-Level Interaction Insights into Carbon Utilization and Element Cycling Functions of Hydrothermarchaeota in Hydrothermal Sediment.</title>
        <authorList>
            <person name="Zhou Z."/>
            <person name="Liu Y."/>
            <person name="Xu W."/>
            <person name="Pan J."/>
            <person name="Luo Z.H."/>
            <person name="Li M."/>
        </authorList>
    </citation>
    <scope>NUCLEOTIDE SEQUENCE [LARGE SCALE GENOMIC DNA]</scope>
    <source>
        <strain evidence="1">SpSt-642</strain>
    </source>
</reference>
<dbReference type="AlphaFoldDB" id="A0A7C4D6Y4"/>
<dbReference type="EMBL" id="DTBJ01000017">
    <property type="protein sequence ID" value="HGM58441.1"/>
    <property type="molecule type" value="Genomic_DNA"/>
</dbReference>
<gene>
    <name evidence="1" type="ORF">ENU14_02495</name>
</gene>
<name>A0A7C4D6Y4_STAMA</name>
<sequence>MYLNRVLELINNNNIVEIRGDLFKHIREIARLIKNLSSMGSVHILVYGSSKYVDTGKLYYEIEPFINDVDNITVFWEYDIESLIYHTLLLGKVTKGYLLIILPYDPERVSQIENTYLYKMRKTLLEKVRIKGWRTVVLNPVKSFEKKHAVFKTMLADIVLSIKSMKKKRYEKEYTGNELVRHIMGLNRYQIREQF</sequence>
<proteinExistence type="predicted"/>
<evidence type="ECO:0000313" key="1">
    <source>
        <dbReference type="EMBL" id="HGM58441.1"/>
    </source>
</evidence>
<comment type="caution">
    <text evidence="1">The sequence shown here is derived from an EMBL/GenBank/DDBJ whole genome shotgun (WGS) entry which is preliminary data.</text>
</comment>
<protein>
    <submittedName>
        <fullName evidence="1">Uncharacterized protein</fullName>
    </submittedName>
</protein>